<evidence type="ECO:0000313" key="2">
    <source>
        <dbReference type="Proteomes" id="UP000007266"/>
    </source>
</evidence>
<organism evidence="1 2">
    <name type="scientific">Tribolium castaneum</name>
    <name type="common">Red flour beetle</name>
    <dbReference type="NCBI Taxonomy" id="7070"/>
    <lineage>
        <taxon>Eukaryota</taxon>
        <taxon>Metazoa</taxon>
        <taxon>Ecdysozoa</taxon>
        <taxon>Arthropoda</taxon>
        <taxon>Hexapoda</taxon>
        <taxon>Insecta</taxon>
        <taxon>Pterygota</taxon>
        <taxon>Neoptera</taxon>
        <taxon>Endopterygota</taxon>
        <taxon>Coleoptera</taxon>
        <taxon>Polyphaga</taxon>
        <taxon>Cucujiformia</taxon>
        <taxon>Tenebrionidae</taxon>
        <taxon>Tenebrionidae incertae sedis</taxon>
        <taxon>Tribolium</taxon>
    </lineage>
</organism>
<keyword evidence="2" id="KW-1185">Reference proteome</keyword>
<protein>
    <submittedName>
        <fullName evidence="1">Uncharacterized protein</fullName>
    </submittedName>
</protein>
<accession>D1ZZG1</accession>
<dbReference type="HOGENOM" id="CLU_2761068_0_0_1"/>
<name>D1ZZG1_TRICA</name>
<evidence type="ECO:0000313" key="1">
    <source>
        <dbReference type="EMBL" id="EFA01858.1"/>
    </source>
</evidence>
<gene>
    <name evidence="1" type="primary">GLEAN_07461</name>
    <name evidence="1" type="ORF">TcasGA2_TC007461</name>
</gene>
<dbReference type="AlphaFoldDB" id="D1ZZG1"/>
<reference evidence="1 2" key="1">
    <citation type="journal article" date="2008" name="Nature">
        <title>The genome of the model beetle and pest Tribolium castaneum.</title>
        <authorList>
            <consortium name="Tribolium Genome Sequencing Consortium"/>
            <person name="Richards S."/>
            <person name="Gibbs R.A."/>
            <person name="Weinstock G.M."/>
            <person name="Brown S.J."/>
            <person name="Denell R."/>
            <person name="Beeman R.W."/>
            <person name="Gibbs R."/>
            <person name="Beeman R.W."/>
            <person name="Brown S.J."/>
            <person name="Bucher G."/>
            <person name="Friedrich M."/>
            <person name="Grimmelikhuijzen C.J."/>
            <person name="Klingler M."/>
            <person name="Lorenzen M."/>
            <person name="Richards S."/>
            <person name="Roth S."/>
            <person name="Schroder R."/>
            <person name="Tautz D."/>
            <person name="Zdobnov E.M."/>
            <person name="Muzny D."/>
            <person name="Gibbs R.A."/>
            <person name="Weinstock G.M."/>
            <person name="Attaway T."/>
            <person name="Bell S."/>
            <person name="Buhay C.J."/>
            <person name="Chandrabose M.N."/>
            <person name="Chavez D."/>
            <person name="Clerk-Blankenburg K.P."/>
            <person name="Cree A."/>
            <person name="Dao M."/>
            <person name="Davis C."/>
            <person name="Chacko J."/>
            <person name="Dinh H."/>
            <person name="Dugan-Rocha S."/>
            <person name="Fowler G."/>
            <person name="Garner T.T."/>
            <person name="Garnes J."/>
            <person name="Gnirke A."/>
            <person name="Hawes A."/>
            <person name="Hernandez J."/>
            <person name="Hines S."/>
            <person name="Holder M."/>
            <person name="Hume J."/>
            <person name="Jhangiani S.N."/>
            <person name="Joshi V."/>
            <person name="Khan Z.M."/>
            <person name="Jackson L."/>
            <person name="Kovar C."/>
            <person name="Kowis A."/>
            <person name="Lee S."/>
            <person name="Lewis L.R."/>
            <person name="Margolis J."/>
            <person name="Morgan M."/>
            <person name="Nazareth L.V."/>
            <person name="Nguyen N."/>
            <person name="Okwuonu G."/>
            <person name="Parker D."/>
            <person name="Richards S."/>
            <person name="Ruiz S.J."/>
            <person name="Santibanez J."/>
            <person name="Savard J."/>
            <person name="Scherer S.E."/>
            <person name="Schneider B."/>
            <person name="Sodergren E."/>
            <person name="Tautz D."/>
            <person name="Vattahil S."/>
            <person name="Villasana D."/>
            <person name="White C.S."/>
            <person name="Wright R."/>
            <person name="Park Y."/>
            <person name="Beeman R.W."/>
            <person name="Lord J."/>
            <person name="Oppert B."/>
            <person name="Lorenzen M."/>
            <person name="Brown S."/>
            <person name="Wang L."/>
            <person name="Savard J."/>
            <person name="Tautz D."/>
            <person name="Richards S."/>
            <person name="Weinstock G."/>
            <person name="Gibbs R.A."/>
            <person name="Liu Y."/>
            <person name="Worley K."/>
            <person name="Weinstock G."/>
            <person name="Elsik C.G."/>
            <person name="Reese J.T."/>
            <person name="Elhaik E."/>
            <person name="Landan G."/>
            <person name="Graur D."/>
            <person name="Arensburger P."/>
            <person name="Atkinson P."/>
            <person name="Beeman R.W."/>
            <person name="Beidler J."/>
            <person name="Brown S.J."/>
            <person name="Demuth J.P."/>
            <person name="Drury D.W."/>
            <person name="Du Y.Z."/>
            <person name="Fujiwara H."/>
            <person name="Lorenzen M."/>
            <person name="Maselli V."/>
            <person name="Osanai M."/>
            <person name="Park Y."/>
            <person name="Robertson H.M."/>
            <person name="Tu Z."/>
            <person name="Wang J.J."/>
            <person name="Wang S."/>
            <person name="Richards S."/>
            <person name="Song H."/>
            <person name="Zhang L."/>
            <person name="Sodergren E."/>
            <person name="Werner D."/>
            <person name="Stanke M."/>
            <person name="Morgenstern B."/>
            <person name="Solovyev V."/>
            <person name="Kosarev P."/>
            <person name="Brown G."/>
            <person name="Chen H.C."/>
            <person name="Ermolaeva O."/>
            <person name="Hlavina W."/>
            <person name="Kapustin Y."/>
            <person name="Kiryutin B."/>
            <person name="Kitts P."/>
            <person name="Maglott D."/>
            <person name="Pruitt K."/>
            <person name="Sapojnikov V."/>
            <person name="Souvorov A."/>
            <person name="Mackey A.J."/>
            <person name="Waterhouse R.M."/>
            <person name="Wyder S."/>
            <person name="Zdobnov E.M."/>
            <person name="Zdobnov E.M."/>
            <person name="Wyder S."/>
            <person name="Kriventseva E.V."/>
            <person name="Kadowaki T."/>
            <person name="Bork P."/>
            <person name="Aranda M."/>
            <person name="Bao R."/>
            <person name="Beermann A."/>
            <person name="Berns N."/>
            <person name="Bolognesi R."/>
            <person name="Bonneton F."/>
            <person name="Bopp D."/>
            <person name="Brown S.J."/>
            <person name="Bucher G."/>
            <person name="Butts T."/>
            <person name="Chaumot A."/>
            <person name="Denell R.E."/>
            <person name="Ferrier D.E."/>
            <person name="Friedrich M."/>
            <person name="Gordon C.M."/>
            <person name="Jindra M."/>
            <person name="Klingler M."/>
            <person name="Lan Q."/>
            <person name="Lattorff H.M."/>
            <person name="Laudet V."/>
            <person name="von Levetsow C."/>
            <person name="Liu Z."/>
            <person name="Lutz R."/>
            <person name="Lynch J.A."/>
            <person name="da Fonseca R.N."/>
            <person name="Posnien N."/>
            <person name="Reuter R."/>
            <person name="Roth S."/>
            <person name="Savard J."/>
            <person name="Schinko J.B."/>
            <person name="Schmitt C."/>
            <person name="Schoppmeier M."/>
            <person name="Schroder R."/>
            <person name="Shippy T.D."/>
            <person name="Simonnet F."/>
            <person name="Marques-Souza H."/>
            <person name="Tautz D."/>
            <person name="Tomoyasu Y."/>
            <person name="Trauner J."/>
            <person name="Van der Zee M."/>
            <person name="Vervoort M."/>
            <person name="Wittkopp N."/>
            <person name="Wimmer E.A."/>
            <person name="Yang X."/>
            <person name="Jones A.K."/>
            <person name="Sattelle D.B."/>
            <person name="Ebert P.R."/>
            <person name="Nelson D."/>
            <person name="Scott J.G."/>
            <person name="Beeman R.W."/>
            <person name="Muthukrishnan S."/>
            <person name="Kramer K.J."/>
            <person name="Arakane Y."/>
            <person name="Beeman R.W."/>
            <person name="Zhu Q."/>
            <person name="Hogenkamp D."/>
            <person name="Dixit R."/>
            <person name="Oppert B."/>
            <person name="Jiang H."/>
            <person name="Zou Z."/>
            <person name="Marshall J."/>
            <person name="Elpidina E."/>
            <person name="Vinokurov K."/>
            <person name="Oppert C."/>
            <person name="Zou Z."/>
            <person name="Evans J."/>
            <person name="Lu Z."/>
            <person name="Zhao P."/>
            <person name="Sumathipala N."/>
            <person name="Altincicek B."/>
            <person name="Vilcinskas A."/>
            <person name="Williams M."/>
            <person name="Hultmark D."/>
            <person name="Hetru C."/>
            <person name="Jiang H."/>
            <person name="Grimmelikhuijzen C.J."/>
            <person name="Hauser F."/>
            <person name="Cazzamali G."/>
            <person name="Williamson M."/>
            <person name="Park Y."/>
            <person name="Li B."/>
            <person name="Tanaka Y."/>
            <person name="Predel R."/>
            <person name="Neupert S."/>
            <person name="Schachtner J."/>
            <person name="Verleyen P."/>
            <person name="Raible F."/>
            <person name="Bork P."/>
            <person name="Friedrich M."/>
            <person name="Walden K.K."/>
            <person name="Robertson H.M."/>
            <person name="Angeli S."/>
            <person name="Foret S."/>
            <person name="Bucher G."/>
            <person name="Schuetz S."/>
            <person name="Maleszka R."/>
            <person name="Wimmer E.A."/>
            <person name="Beeman R.W."/>
            <person name="Lorenzen M."/>
            <person name="Tomoyasu Y."/>
            <person name="Miller S.C."/>
            <person name="Grossmann D."/>
            <person name="Bucher G."/>
        </authorList>
    </citation>
    <scope>NUCLEOTIDE SEQUENCE [LARGE SCALE GENOMIC DNA]</scope>
    <source>
        <strain evidence="1 2">Georgia GA2</strain>
    </source>
</reference>
<dbReference type="Proteomes" id="UP000007266">
    <property type="component" value="Linkage group 4"/>
</dbReference>
<proteinExistence type="predicted"/>
<sequence length="70" mass="7957">MASFAKSCSGRNFSNKLRQYVMALMGNVSPLKRDNDSRGTTRGTTYDLRNTMSELIYNSVTFAEKYENFA</sequence>
<dbReference type="EMBL" id="KQ971338">
    <property type="protein sequence ID" value="EFA01858.1"/>
    <property type="molecule type" value="Genomic_DNA"/>
</dbReference>
<reference evidence="1 2" key="2">
    <citation type="journal article" date="2010" name="Nucleic Acids Res.">
        <title>BeetleBase in 2010: revisions to provide comprehensive genomic information for Tribolium castaneum.</title>
        <authorList>
            <person name="Kim H.S."/>
            <person name="Murphy T."/>
            <person name="Xia J."/>
            <person name="Caragea D."/>
            <person name="Park Y."/>
            <person name="Beeman R.W."/>
            <person name="Lorenzen M.D."/>
            <person name="Butcher S."/>
            <person name="Manak J.R."/>
            <person name="Brown S.J."/>
        </authorList>
    </citation>
    <scope>GENOME REANNOTATION</scope>
    <source>
        <strain evidence="1 2">Georgia GA2</strain>
    </source>
</reference>
<dbReference type="InParanoid" id="D1ZZG1"/>